<organism evidence="2 3">
    <name type="scientific">Chryseobacterium caseinilyticum</name>
    <dbReference type="NCBI Taxonomy" id="2771428"/>
    <lineage>
        <taxon>Bacteria</taxon>
        <taxon>Pseudomonadati</taxon>
        <taxon>Bacteroidota</taxon>
        <taxon>Flavobacteriia</taxon>
        <taxon>Flavobacteriales</taxon>
        <taxon>Weeksellaceae</taxon>
        <taxon>Chryseobacterium group</taxon>
        <taxon>Chryseobacterium</taxon>
    </lineage>
</organism>
<keyword evidence="3" id="KW-1185">Reference proteome</keyword>
<evidence type="ECO:0000313" key="2">
    <source>
        <dbReference type="EMBL" id="MBD8084548.1"/>
    </source>
</evidence>
<gene>
    <name evidence="2" type="ORF">IC610_19240</name>
</gene>
<name>A0ABR8ZGU6_9FLAO</name>
<sequence>MKKILMTLFLAGVSTFNAQIIIGDAKGTATVKTSVLLEFAADENKGIILPYVRFLPQSPAEGTILLDASTSTAVRVKVYNANTSFGTNGWLDLSGQSANISDAMTAQPTFANAPETSAAKAIIGDVTSLANGVLILESTTKAMVLPIVADVQDVLSPSPGMMVYVNKAGSKRLAVYNGSVWSFWRGDFPT</sequence>
<proteinExistence type="predicted"/>
<accession>A0ABR8ZGU6</accession>
<comment type="caution">
    <text evidence="2">The sequence shown here is derived from an EMBL/GenBank/DDBJ whole genome shotgun (WGS) entry which is preliminary data.</text>
</comment>
<dbReference type="EMBL" id="JACYFS010000011">
    <property type="protein sequence ID" value="MBD8084548.1"/>
    <property type="molecule type" value="Genomic_DNA"/>
</dbReference>
<evidence type="ECO:0000256" key="1">
    <source>
        <dbReference type="SAM" id="SignalP"/>
    </source>
</evidence>
<feature type="chain" id="PRO_5047210010" description="DUF4402 domain-containing protein" evidence="1">
    <location>
        <begin position="19"/>
        <end position="190"/>
    </location>
</feature>
<keyword evidence="1" id="KW-0732">Signal</keyword>
<dbReference type="Proteomes" id="UP000637299">
    <property type="component" value="Unassembled WGS sequence"/>
</dbReference>
<evidence type="ECO:0008006" key="4">
    <source>
        <dbReference type="Google" id="ProtNLM"/>
    </source>
</evidence>
<evidence type="ECO:0000313" key="3">
    <source>
        <dbReference type="Proteomes" id="UP000637299"/>
    </source>
</evidence>
<reference evidence="2 3" key="1">
    <citation type="submission" date="2020-09" db="EMBL/GenBank/DDBJ databases">
        <title>Genome seq and assembly of Chryseobacterium sp.</title>
        <authorList>
            <person name="Chhetri G."/>
        </authorList>
    </citation>
    <scope>NUCLEOTIDE SEQUENCE [LARGE SCALE GENOMIC DNA]</scope>
    <source>
        <strain evidence="2 3">GCR10</strain>
    </source>
</reference>
<feature type="signal peptide" evidence="1">
    <location>
        <begin position="1"/>
        <end position="18"/>
    </location>
</feature>
<protein>
    <recommendedName>
        <fullName evidence="4">DUF4402 domain-containing protein</fullName>
    </recommendedName>
</protein>